<evidence type="ECO:0000313" key="2">
    <source>
        <dbReference type="Proteomes" id="UP000306102"/>
    </source>
</evidence>
<dbReference type="AlphaFoldDB" id="A0A4S4CY15"/>
<keyword evidence="2" id="KW-1185">Reference proteome</keyword>
<proteinExistence type="predicted"/>
<dbReference type="EMBL" id="SDRB02013515">
    <property type="protein sequence ID" value="THF94779.1"/>
    <property type="molecule type" value="Genomic_DNA"/>
</dbReference>
<accession>A0A4S4CY15</accession>
<sequence>MTKRKRWQSQNDSCSYVRSIGKAAAEWKELHWLRFRDIKAHEAMALCRSKCDSLLFYILRNDQFDVENRDAKLPLTYHANSTPRLLVSEVSLMLKFHADYGVSHPSRTFVHYMLWK</sequence>
<name>A0A4S4CY15_CAMSN</name>
<protein>
    <submittedName>
        <fullName evidence="1">Uncharacterized protein</fullName>
    </submittedName>
</protein>
<organism evidence="1 2">
    <name type="scientific">Camellia sinensis var. sinensis</name>
    <name type="common">China tea</name>
    <dbReference type="NCBI Taxonomy" id="542762"/>
    <lineage>
        <taxon>Eukaryota</taxon>
        <taxon>Viridiplantae</taxon>
        <taxon>Streptophyta</taxon>
        <taxon>Embryophyta</taxon>
        <taxon>Tracheophyta</taxon>
        <taxon>Spermatophyta</taxon>
        <taxon>Magnoliopsida</taxon>
        <taxon>eudicotyledons</taxon>
        <taxon>Gunneridae</taxon>
        <taxon>Pentapetalae</taxon>
        <taxon>asterids</taxon>
        <taxon>Ericales</taxon>
        <taxon>Theaceae</taxon>
        <taxon>Camellia</taxon>
    </lineage>
</organism>
<reference evidence="1 2" key="1">
    <citation type="journal article" date="2018" name="Proc. Natl. Acad. Sci. U.S.A.">
        <title>Draft genome sequence of Camellia sinensis var. sinensis provides insights into the evolution of the tea genome and tea quality.</title>
        <authorList>
            <person name="Wei C."/>
            <person name="Yang H."/>
            <person name="Wang S."/>
            <person name="Zhao J."/>
            <person name="Liu C."/>
            <person name="Gao L."/>
            <person name="Xia E."/>
            <person name="Lu Y."/>
            <person name="Tai Y."/>
            <person name="She G."/>
            <person name="Sun J."/>
            <person name="Cao H."/>
            <person name="Tong W."/>
            <person name="Gao Q."/>
            <person name="Li Y."/>
            <person name="Deng W."/>
            <person name="Jiang X."/>
            <person name="Wang W."/>
            <person name="Chen Q."/>
            <person name="Zhang S."/>
            <person name="Li H."/>
            <person name="Wu J."/>
            <person name="Wang P."/>
            <person name="Li P."/>
            <person name="Shi C."/>
            <person name="Zheng F."/>
            <person name="Jian J."/>
            <person name="Huang B."/>
            <person name="Shan D."/>
            <person name="Shi M."/>
            <person name="Fang C."/>
            <person name="Yue Y."/>
            <person name="Li F."/>
            <person name="Li D."/>
            <person name="Wei S."/>
            <person name="Han B."/>
            <person name="Jiang C."/>
            <person name="Yin Y."/>
            <person name="Xia T."/>
            <person name="Zhang Z."/>
            <person name="Bennetzen J.L."/>
            <person name="Zhao S."/>
            <person name="Wan X."/>
        </authorList>
    </citation>
    <scope>NUCLEOTIDE SEQUENCE [LARGE SCALE GENOMIC DNA]</scope>
    <source>
        <strain evidence="2">cv. Shuchazao</strain>
        <tissue evidence="1">Leaf</tissue>
    </source>
</reference>
<dbReference type="Proteomes" id="UP000306102">
    <property type="component" value="Unassembled WGS sequence"/>
</dbReference>
<gene>
    <name evidence="1" type="ORF">TEA_007167</name>
</gene>
<comment type="caution">
    <text evidence="1">The sequence shown here is derived from an EMBL/GenBank/DDBJ whole genome shotgun (WGS) entry which is preliminary data.</text>
</comment>
<evidence type="ECO:0000313" key="1">
    <source>
        <dbReference type="EMBL" id="THF94779.1"/>
    </source>
</evidence>